<keyword evidence="3" id="KW-0648">Protein biosynthesis</keyword>
<evidence type="ECO:0000256" key="2">
    <source>
        <dbReference type="ARBA" id="ARBA00022540"/>
    </source>
</evidence>
<proteinExistence type="predicted"/>
<accession>A0A5E4QJA0</accession>
<organism evidence="5 6">
    <name type="scientific">Leptidea sinapis</name>
    <dbReference type="NCBI Taxonomy" id="189913"/>
    <lineage>
        <taxon>Eukaryota</taxon>
        <taxon>Metazoa</taxon>
        <taxon>Ecdysozoa</taxon>
        <taxon>Arthropoda</taxon>
        <taxon>Hexapoda</taxon>
        <taxon>Insecta</taxon>
        <taxon>Pterygota</taxon>
        <taxon>Neoptera</taxon>
        <taxon>Endopterygota</taxon>
        <taxon>Lepidoptera</taxon>
        <taxon>Glossata</taxon>
        <taxon>Ditrysia</taxon>
        <taxon>Papilionoidea</taxon>
        <taxon>Pieridae</taxon>
        <taxon>Dismorphiinae</taxon>
        <taxon>Leptidea</taxon>
    </lineage>
</organism>
<feature type="domain" description="Eukaryotic translation initiation factor 3 subunit E N-terminal" evidence="4">
    <location>
        <begin position="7"/>
        <end position="143"/>
    </location>
</feature>
<dbReference type="PANTHER" id="PTHR10317">
    <property type="entry name" value="EUKARYOTIC TRANSLATION INITIATION FACTOR 3 SUBUNIT E"/>
    <property type="match status" value="1"/>
</dbReference>
<sequence>MSYSKFDLTFKIGQYLDRHLVFPLLEFLAAKETYDQSELLQAKLEMLSKTNMIDYVIDIRTLLYPNEKTPEDITTRRSFVLSQLQELQDAVEPVLRLMQRDDVMKTVETMRDPKTLINYLTTNKEFEFKIEMIDSMYCLAKYRYECGNYLESASYLYFCQLVLSPTDKNWDAALDDLTKLREFIDNGGAGATASNMQALQQRTWLVHWSLFVFFNHVKGRDLIIEMFLYKPLRLTHIVNLIRNARLDAKIDSKLGHVVMGAQPLSPYQQLVERIDSLAVRSEALTSLVERKQKTRNQDIRWGAQEF</sequence>
<dbReference type="Proteomes" id="UP000324832">
    <property type="component" value="Unassembled WGS sequence"/>
</dbReference>
<evidence type="ECO:0000313" key="5">
    <source>
        <dbReference type="EMBL" id="VVC97673.1"/>
    </source>
</evidence>
<dbReference type="EMBL" id="FZQP02003278">
    <property type="protein sequence ID" value="VVC97673.1"/>
    <property type="molecule type" value="Genomic_DNA"/>
</dbReference>
<dbReference type="GO" id="GO:0005852">
    <property type="term" value="C:eukaryotic translation initiation factor 3 complex"/>
    <property type="evidence" value="ECO:0007669"/>
    <property type="project" value="InterPro"/>
</dbReference>
<gene>
    <name evidence="5" type="ORF">LSINAPIS_LOCUS8902</name>
</gene>
<dbReference type="InterPro" id="IPR019010">
    <property type="entry name" value="eIF3e_N"/>
</dbReference>
<keyword evidence="2" id="KW-0396">Initiation factor</keyword>
<reference evidence="5 6" key="1">
    <citation type="submission" date="2017-07" db="EMBL/GenBank/DDBJ databases">
        <authorList>
            <person name="Talla V."/>
            <person name="Backstrom N."/>
        </authorList>
    </citation>
    <scope>NUCLEOTIDE SEQUENCE [LARGE SCALE GENOMIC DNA]</scope>
</reference>
<dbReference type="SMART" id="SM01186">
    <property type="entry name" value="eIF3_N"/>
    <property type="match status" value="1"/>
</dbReference>
<keyword evidence="1" id="KW-0963">Cytoplasm</keyword>
<evidence type="ECO:0000256" key="3">
    <source>
        <dbReference type="ARBA" id="ARBA00022917"/>
    </source>
</evidence>
<keyword evidence="6" id="KW-1185">Reference proteome</keyword>
<protein>
    <recommendedName>
        <fullName evidence="4">Eukaryotic translation initiation factor 3 subunit E N-terminal domain-containing protein</fullName>
    </recommendedName>
</protein>
<dbReference type="AlphaFoldDB" id="A0A5E4QJA0"/>
<evidence type="ECO:0000259" key="4">
    <source>
        <dbReference type="SMART" id="SM01186"/>
    </source>
</evidence>
<name>A0A5E4QJA0_9NEOP</name>
<evidence type="ECO:0000256" key="1">
    <source>
        <dbReference type="ARBA" id="ARBA00022490"/>
    </source>
</evidence>
<dbReference type="InterPro" id="IPR016650">
    <property type="entry name" value="eIF3e"/>
</dbReference>
<dbReference type="GO" id="GO:0003743">
    <property type="term" value="F:translation initiation factor activity"/>
    <property type="evidence" value="ECO:0007669"/>
    <property type="project" value="UniProtKB-KW"/>
</dbReference>
<dbReference type="Pfam" id="PF09440">
    <property type="entry name" value="eIF3_N"/>
    <property type="match status" value="1"/>
</dbReference>
<evidence type="ECO:0000313" key="6">
    <source>
        <dbReference type="Proteomes" id="UP000324832"/>
    </source>
</evidence>